<comment type="caution">
    <text evidence="2">The sequence shown here is derived from an EMBL/GenBank/DDBJ whole genome shotgun (WGS) entry which is preliminary data.</text>
</comment>
<name>A0A2N5M5B5_9BACI</name>
<dbReference type="Proteomes" id="UP000234748">
    <property type="component" value="Unassembled WGS sequence"/>
</dbReference>
<keyword evidence="3" id="KW-1185">Reference proteome</keyword>
<evidence type="ECO:0000313" key="2">
    <source>
        <dbReference type="EMBL" id="PLT29463.1"/>
    </source>
</evidence>
<accession>A0A2N5M5B5</accession>
<reference evidence="2 3" key="1">
    <citation type="submission" date="2017-11" db="EMBL/GenBank/DDBJ databases">
        <title>Comparitive Functional Genomics of Dry Heat Resistant strains isolated from the Viking Spacecraft.</title>
        <authorList>
            <person name="Seuylemezian A."/>
            <person name="Cooper K."/>
            <person name="Vaishampayan P."/>
        </authorList>
    </citation>
    <scope>NUCLEOTIDE SEQUENCE [LARGE SCALE GENOMIC DNA]</scope>
    <source>
        <strain evidence="2 3">V1-29</strain>
    </source>
</reference>
<dbReference type="AlphaFoldDB" id="A0A2N5M5B5"/>
<protein>
    <recommendedName>
        <fullName evidence="1">HTH-like domain-containing protein</fullName>
    </recommendedName>
</protein>
<dbReference type="OrthoDB" id="9781005at2"/>
<evidence type="ECO:0000313" key="3">
    <source>
        <dbReference type="Proteomes" id="UP000234748"/>
    </source>
</evidence>
<dbReference type="InterPro" id="IPR025948">
    <property type="entry name" value="HTH-like_dom"/>
</dbReference>
<feature type="domain" description="HTH-like" evidence="1">
    <location>
        <begin position="3"/>
        <end position="45"/>
    </location>
</feature>
<proteinExistence type="predicted"/>
<organism evidence="2 3">
    <name type="scientific">Peribacillus deserti</name>
    <dbReference type="NCBI Taxonomy" id="673318"/>
    <lineage>
        <taxon>Bacteria</taxon>
        <taxon>Bacillati</taxon>
        <taxon>Bacillota</taxon>
        <taxon>Bacilli</taxon>
        <taxon>Bacillales</taxon>
        <taxon>Bacillaceae</taxon>
        <taxon>Peribacillus</taxon>
    </lineage>
</organism>
<evidence type="ECO:0000259" key="1">
    <source>
        <dbReference type="Pfam" id="PF13276"/>
    </source>
</evidence>
<sequence>MQKKEKVGALQIKMFLENDYFVKMNHKKIRRLMRKYQLFFTKVRKASLIKKWQKLPYNTVHALTC</sequence>
<gene>
    <name evidence="2" type="ORF">CUU66_12820</name>
</gene>
<dbReference type="Pfam" id="PF13276">
    <property type="entry name" value="HTH_21"/>
    <property type="match status" value="1"/>
</dbReference>
<dbReference type="EMBL" id="PGUY01000039">
    <property type="protein sequence ID" value="PLT29463.1"/>
    <property type="molecule type" value="Genomic_DNA"/>
</dbReference>